<gene>
    <name evidence="1" type="primary">5</name>
    <name evidence="1" type="ORF">PBI_SEAHORSE_5</name>
</gene>
<accession>A0A3G3M538</accession>
<dbReference type="GeneID" id="77932071"/>
<organism evidence="1 2">
    <name type="scientific">Arthrobacter phage Seahorse</name>
    <dbReference type="NCBI Taxonomy" id="2419611"/>
    <lineage>
        <taxon>Viruses</taxon>
        <taxon>Duplodnaviria</taxon>
        <taxon>Heunggongvirae</taxon>
        <taxon>Uroviricota</taxon>
        <taxon>Caudoviricetes</taxon>
        <taxon>Seamegvirus</taxon>
        <taxon>Seamegvirus seahorse</taxon>
    </lineage>
</organism>
<sequence>MGEFDQEALEILADAGITGEDARTALASIGRLLDAGAAELGADAGRVAAVLAARE</sequence>
<dbReference type="EMBL" id="MH910041">
    <property type="protein sequence ID" value="AYR01506.1"/>
    <property type="molecule type" value="Genomic_DNA"/>
</dbReference>
<protein>
    <submittedName>
        <fullName evidence="1">Uncharacterized protein</fullName>
    </submittedName>
</protein>
<dbReference type="Proteomes" id="UP000272407">
    <property type="component" value="Segment"/>
</dbReference>
<proteinExistence type="predicted"/>
<dbReference type="KEGG" id="vg:77932071"/>
<keyword evidence="2" id="KW-1185">Reference proteome</keyword>
<evidence type="ECO:0000313" key="1">
    <source>
        <dbReference type="EMBL" id="AYR01506.1"/>
    </source>
</evidence>
<evidence type="ECO:0000313" key="2">
    <source>
        <dbReference type="Proteomes" id="UP000272407"/>
    </source>
</evidence>
<name>A0A3G3M538_9CAUD</name>
<reference evidence="1 2" key="1">
    <citation type="submission" date="2018-09" db="EMBL/GenBank/DDBJ databases">
        <authorList>
            <person name="Rimple P.A."/>
            <person name="Stoner T.H."/>
            <person name="Garlena R.A."/>
            <person name="Russell D.A."/>
            <person name="Pope W.H."/>
            <person name="Jacobs-Sera D."/>
            <person name="Hatfull G.F."/>
        </authorList>
    </citation>
    <scope>NUCLEOTIDE SEQUENCE [LARGE SCALE GENOMIC DNA]</scope>
</reference>
<dbReference type="RefSeq" id="YP_010656191.1">
    <property type="nucleotide sequence ID" value="NC_070836.1"/>
</dbReference>